<proteinExistence type="predicted"/>
<name>A0A1F7ZYR4_9EURO</name>
<dbReference type="Proteomes" id="UP000179179">
    <property type="component" value="Unassembled WGS sequence"/>
</dbReference>
<dbReference type="AlphaFoldDB" id="A0A1F7ZYR4"/>
<dbReference type="EMBL" id="LYCR01000053">
    <property type="protein sequence ID" value="OGM44613.1"/>
    <property type="molecule type" value="Genomic_DNA"/>
</dbReference>
<keyword evidence="4" id="KW-1185">Reference proteome</keyword>
<evidence type="ECO:0000313" key="4">
    <source>
        <dbReference type="Proteomes" id="UP000179179"/>
    </source>
</evidence>
<dbReference type="OrthoDB" id="4161285at2759"/>
<gene>
    <name evidence="3" type="ORF">ABOM_006563</name>
</gene>
<evidence type="ECO:0000256" key="2">
    <source>
        <dbReference type="SAM" id="MobiDB-lite"/>
    </source>
</evidence>
<evidence type="ECO:0000256" key="1">
    <source>
        <dbReference type="SAM" id="Coils"/>
    </source>
</evidence>
<feature type="compositionally biased region" description="Pro residues" evidence="2">
    <location>
        <begin position="1"/>
        <end position="19"/>
    </location>
</feature>
<sequence length="139" mass="15815">MNQEPLSPPSEPTPSPTTNPVPLGSPQRTTPIHPLLLEVRVPGEPFPPHRYHPVTCIQIDAESEDIRAQLEQLRQEYTSPEAALKAQEQVAREVKQKMEDAERKREDVQKAMDKKIKERNTEMKVLSKYQEVKASDIPA</sequence>
<dbReference type="RefSeq" id="XP_022388330.1">
    <property type="nucleotide sequence ID" value="XM_022533692.1"/>
</dbReference>
<protein>
    <submittedName>
        <fullName evidence="3">Uncharacterized protein</fullName>
    </submittedName>
</protein>
<keyword evidence="1" id="KW-0175">Coiled coil</keyword>
<dbReference type="GeneID" id="34449953"/>
<evidence type="ECO:0000313" key="3">
    <source>
        <dbReference type="EMBL" id="OGM44613.1"/>
    </source>
</evidence>
<comment type="caution">
    <text evidence="3">The sequence shown here is derived from an EMBL/GenBank/DDBJ whole genome shotgun (WGS) entry which is preliminary data.</text>
</comment>
<reference evidence="3 4" key="1">
    <citation type="journal article" date="2016" name="Genome Biol. Evol.">
        <title>Draft genome sequence of an aflatoxigenic Aspergillus species, A. bombycis.</title>
        <authorList>
            <person name="Moore G.G."/>
            <person name="Mack B.M."/>
            <person name="Beltz S.B."/>
            <person name="Gilbert M.K."/>
        </authorList>
    </citation>
    <scope>NUCLEOTIDE SEQUENCE [LARGE SCALE GENOMIC DNA]</scope>
    <source>
        <strain evidence="4">NRRL 26010</strain>
    </source>
</reference>
<feature type="region of interest" description="Disordered" evidence="2">
    <location>
        <begin position="1"/>
        <end position="32"/>
    </location>
</feature>
<organism evidence="3 4">
    <name type="scientific">Aspergillus bombycis</name>
    <dbReference type="NCBI Taxonomy" id="109264"/>
    <lineage>
        <taxon>Eukaryota</taxon>
        <taxon>Fungi</taxon>
        <taxon>Dikarya</taxon>
        <taxon>Ascomycota</taxon>
        <taxon>Pezizomycotina</taxon>
        <taxon>Eurotiomycetes</taxon>
        <taxon>Eurotiomycetidae</taxon>
        <taxon>Eurotiales</taxon>
        <taxon>Aspergillaceae</taxon>
        <taxon>Aspergillus</taxon>
    </lineage>
</organism>
<feature type="coiled-coil region" evidence="1">
    <location>
        <begin position="56"/>
        <end position="118"/>
    </location>
</feature>
<accession>A0A1F7ZYR4</accession>